<name>A0A645F5G1_9ZZZZ</name>
<evidence type="ECO:0000259" key="1">
    <source>
        <dbReference type="Pfam" id="PF01261"/>
    </source>
</evidence>
<feature type="domain" description="Xylose isomerase-like TIM barrel" evidence="1">
    <location>
        <begin position="25"/>
        <end position="209"/>
    </location>
</feature>
<accession>A0A645F5G1</accession>
<dbReference type="Pfam" id="PF01261">
    <property type="entry name" value="AP_endonuc_2"/>
    <property type="match status" value="1"/>
</dbReference>
<comment type="caution">
    <text evidence="2">The sequence shown here is derived from an EMBL/GenBank/DDBJ whole genome shotgun (WGS) entry which is preliminary data.</text>
</comment>
<dbReference type="InterPro" id="IPR050312">
    <property type="entry name" value="IolE/XylAMocC-like"/>
</dbReference>
<dbReference type="AlphaFoldDB" id="A0A645F5G1"/>
<evidence type="ECO:0000313" key="2">
    <source>
        <dbReference type="EMBL" id="MPN08659.1"/>
    </source>
</evidence>
<dbReference type="InterPro" id="IPR036237">
    <property type="entry name" value="Xyl_isomerase-like_sf"/>
</dbReference>
<dbReference type="Gene3D" id="3.20.20.150">
    <property type="entry name" value="Divalent-metal-dependent TIM barrel enzymes"/>
    <property type="match status" value="1"/>
</dbReference>
<organism evidence="2">
    <name type="scientific">bioreactor metagenome</name>
    <dbReference type="NCBI Taxonomy" id="1076179"/>
    <lineage>
        <taxon>unclassified sequences</taxon>
        <taxon>metagenomes</taxon>
        <taxon>ecological metagenomes</taxon>
    </lineage>
</organism>
<protein>
    <recommendedName>
        <fullName evidence="1">Xylose isomerase-like TIM barrel domain-containing protein</fullName>
    </recommendedName>
</protein>
<dbReference type="PANTHER" id="PTHR12110:SF41">
    <property type="entry name" value="INOSOSE DEHYDRATASE"/>
    <property type="match status" value="1"/>
</dbReference>
<reference evidence="2" key="1">
    <citation type="submission" date="2019-08" db="EMBL/GenBank/DDBJ databases">
        <authorList>
            <person name="Kucharzyk K."/>
            <person name="Murdoch R.W."/>
            <person name="Higgins S."/>
            <person name="Loffler F."/>
        </authorList>
    </citation>
    <scope>NUCLEOTIDE SEQUENCE</scope>
</reference>
<dbReference type="EMBL" id="VSSQ01054744">
    <property type="protein sequence ID" value="MPN08659.1"/>
    <property type="molecule type" value="Genomic_DNA"/>
</dbReference>
<proteinExistence type="predicted"/>
<dbReference type="SUPFAM" id="SSF51658">
    <property type="entry name" value="Xylose isomerase-like"/>
    <property type="match status" value="1"/>
</dbReference>
<dbReference type="PANTHER" id="PTHR12110">
    <property type="entry name" value="HYDROXYPYRUVATE ISOMERASE"/>
    <property type="match status" value="1"/>
</dbReference>
<gene>
    <name evidence="2" type="ORF">SDC9_155944</name>
</gene>
<sequence length="217" mass="24846">MELKTFAAHNCITLEIGLRGIIPKNLETYIEISHQLDVRLLRCVIDAPGFTPEFSQIHTILNQFLPLLKEHNIVLGIENHDRFTTAEFAEVIEKLDDPHYGIVLDTVNSLANEESVEQVLNNLARYTVCFHVKDYQIVRNPYGMGLLVTGTPSGKGRLDIKSIIERLRNDAQQDFSTIIELWMDREHTEGESLHKEEVWAKESISYMKEVFAILPNS</sequence>
<dbReference type="InterPro" id="IPR013022">
    <property type="entry name" value="Xyl_isomerase-like_TIM-brl"/>
</dbReference>